<dbReference type="Proteomes" id="UP000232163">
    <property type="component" value="Unassembled WGS sequence"/>
</dbReference>
<comment type="caution">
    <text evidence="1">The sequence shown here is derived from an EMBL/GenBank/DDBJ whole genome shotgun (WGS) entry which is preliminary data.</text>
</comment>
<feature type="non-terminal residue" evidence="1">
    <location>
        <position position="1"/>
    </location>
</feature>
<accession>A0A2N9W2Y8</accession>
<dbReference type="AlphaFoldDB" id="A0A2N9W2Y8"/>
<gene>
    <name evidence="1" type="ORF">B5P45_04055</name>
</gene>
<proteinExistence type="predicted"/>
<evidence type="ECO:0000313" key="1">
    <source>
        <dbReference type="EMBL" id="PIO46106.1"/>
    </source>
</evidence>
<organism evidence="1 2">
    <name type="scientific">Phyllobacterium zundukense</name>
    <dbReference type="NCBI Taxonomy" id="1867719"/>
    <lineage>
        <taxon>Bacteria</taxon>
        <taxon>Pseudomonadati</taxon>
        <taxon>Pseudomonadota</taxon>
        <taxon>Alphaproteobacteria</taxon>
        <taxon>Hyphomicrobiales</taxon>
        <taxon>Phyllobacteriaceae</taxon>
        <taxon>Phyllobacterium</taxon>
    </lineage>
</organism>
<keyword evidence="2" id="KW-1185">Reference proteome</keyword>
<evidence type="ECO:0000313" key="2">
    <source>
        <dbReference type="Proteomes" id="UP000232163"/>
    </source>
</evidence>
<reference evidence="1 2" key="1">
    <citation type="journal article" date="2017" name="Int J Environ Stud">
        <title>Does the Miocene-Pliocene relict legume Oxytropis triphylla form nitrogen-fixing nodules with a combination of bacterial strains?</title>
        <authorList>
            <person name="Safronova V."/>
            <person name="Belimov A."/>
            <person name="Sazanova A."/>
            <person name="Kuznetsova I."/>
            <person name="Popova J."/>
            <person name="Andronov E."/>
            <person name="Verkhozina A."/>
            <person name="Tikhonovich I."/>
        </authorList>
    </citation>
    <scope>NUCLEOTIDE SEQUENCE [LARGE SCALE GENOMIC DNA]</scope>
    <source>
        <strain evidence="1 2">Tri-38</strain>
    </source>
</reference>
<sequence>LRRRGDCRLAIEDRMLELLGDAIEAGWTKEEVLAAMIEVADDTALAMHQNVLLSVETELRKLKKKGN</sequence>
<dbReference type="EMBL" id="MZMT01000010">
    <property type="protein sequence ID" value="PIO46106.1"/>
    <property type="molecule type" value="Genomic_DNA"/>
</dbReference>
<protein>
    <submittedName>
        <fullName evidence="1">Uncharacterized protein</fullName>
    </submittedName>
</protein>
<name>A0A2N9W2Y8_9HYPH</name>